<dbReference type="SUPFAM" id="SSF51735">
    <property type="entry name" value="NAD(P)-binding Rossmann-fold domains"/>
    <property type="match status" value="1"/>
</dbReference>
<dbReference type="PANTHER" id="PTHR44196:SF1">
    <property type="entry name" value="DEHYDROGENASE_REDUCTASE SDR FAMILY MEMBER 7B"/>
    <property type="match status" value="1"/>
</dbReference>
<name>A0AAU7API2_9ACTN</name>
<dbReference type="GO" id="GO:0016491">
    <property type="term" value="F:oxidoreductase activity"/>
    <property type="evidence" value="ECO:0007669"/>
    <property type="project" value="UniProtKB-KW"/>
</dbReference>
<dbReference type="RefSeq" id="WP_354699828.1">
    <property type="nucleotide sequence ID" value="NZ_CP114014.1"/>
</dbReference>
<evidence type="ECO:0000256" key="1">
    <source>
        <dbReference type="ARBA" id="ARBA00006484"/>
    </source>
</evidence>
<evidence type="ECO:0000256" key="2">
    <source>
        <dbReference type="ARBA" id="ARBA00023002"/>
    </source>
</evidence>
<dbReference type="PANTHER" id="PTHR44196">
    <property type="entry name" value="DEHYDROGENASE/REDUCTASE SDR FAMILY MEMBER 7B"/>
    <property type="match status" value="1"/>
</dbReference>
<keyword evidence="2 5" id="KW-0560">Oxidoreductase</keyword>
<feature type="domain" description="Ketoreductase" evidence="4">
    <location>
        <begin position="10"/>
        <end position="192"/>
    </location>
</feature>
<organism evidence="5">
    <name type="scientific">Paraconexibacter sp. AEG42_29</name>
    <dbReference type="NCBI Taxonomy" id="2997339"/>
    <lineage>
        <taxon>Bacteria</taxon>
        <taxon>Bacillati</taxon>
        <taxon>Actinomycetota</taxon>
        <taxon>Thermoleophilia</taxon>
        <taxon>Solirubrobacterales</taxon>
        <taxon>Paraconexibacteraceae</taxon>
        <taxon>Paraconexibacter</taxon>
    </lineage>
</organism>
<evidence type="ECO:0000313" key="5">
    <source>
        <dbReference type="EMBL" id="XAY03274.1"/>
    </source>
</evidence>
<dbReference type="InterPro" id="IPR002347">
    <property type="entry name" value="SDR_fam"/>
</dbReference>
<dbReference type="GO" id="GO:0016020">
    <property type="term" value="C:membrane"/>
    <property type="evidence" value="ECO:0007669"/>
    <property type="project" value="TreeGrafter"/>
</dbReference>
<dbReference type="SMART" id="SM00822">
    <property type="entry name" value="PKS_KR"/>
    <property type="match status" value="1"/>
</dbReference>
<dbReference type="PROSITE" id="PS00061">
    <property type="entry name" value="ADH_SHORT"/>
    <property type="match status" value="1"/>
</dbReference>
<dbReference type="InterPro" id="IPR020904">
    <property type="entry name" value="Sc_DH/Rdtase_CS"/>
</dbReference>
<evidence type="ECO:0000256" key="3">
    <source>
        <dbReference type="RuleBase" id="RU000363"/>
    </source>
</evidence>
<dbReference type="AlphaFoldDB" id="A0AAU7API2"/>
<comment type="similarity">
    <text evidence="1 3">Belongs to the short-chain dehydrogenases/reductases (SDR) family.</text>
</comment>
<accession>A0AAU7API2</accession>
<evidence type="ECO:0000259" key="4">
    <source>
        <dbReference type="SMART" id="SM00822"/>
    </source>
</evidence>
<reference evidence="5" key="1">
    <citation type="submission" date="2022-12" db="EMBL/GenBank/DDBJ databases">
        <title>Paraconexibacter alkalitolerans sp. nov. and Baekduia alba sp. nov., isolated from soil and emended description of the genera Paraconexibacter (Chun et al., 2020) and Baekduia (An et al., 2020).</title>
        <authorList>
            <person name="Vieira S."/>
            <person name="Huber K.J."/>
            <person name="Geppert A."/>
            <person name="Wolf J."/>
            <person name="Neumann-Schaal M."/>
            <person name="Muesken M."/>
            <person name="Overmann J."/>
        </authorList>
    </citation>
    <scope>NUCLEOTIDE SEQUENCE</scope>
    <source>
        <strain evidence="5">AEG42_29</strain>
    </source>
</reference>
<dbReference type="InterPro" id="IPR057326">
    <property type="entry name" value="KR_dom"/>
</dbReference>
<dbReference type="InterPro" id="IPR036291">
    <property type="entry name" value="NAD(P)-bd_dom_sf"/>
</dbReference>
<sequence>MSSPTLVDGRVAVITGAGSGIGRGLAQNLAARGCPLVLVDQNADGLQETAEALSVPVLTKVMDVSDRWAHQQLAAEVREWATAPIGLVVNNAGVALSQTVAGQSTEDFEWVMNVNFWGVVHGTDAWLPILQEQDSGAIVNISSIFGIVAFPTQSAYNASKFAVRGFTESLRHELHGTGVRAICVHPGGIKTNIVNSGRHHVDNLGRTDGGEQLKKDFEKIARTTPDQAAKTILRSVDKGQDRCLIGPDAKAMDLLQRVAPVRYFGLIRRLQPLVIR</sequence>
<dbReference type="PRINTS" id="PR00080">
    <property type="entry name" value="SDRFAMILY"/>
</dbReference>
<protein>
    <submittedName>
        <fullName evidence="5">Oxidoreductase SadH</fullName>
        <ecNumber evidence="5">1.-.-.-</ecNumber>
    </submittedName>
</protein>
<dbReference type="EC" id="1.-.-.-" evidence="5"/>
<dbReference type="EMBL" id="CP114014">
    <property type="protein sequence ID" value="XAY03274.1"/>
    <property type="molecule type" value="Genomic_DNA"/>
</dbReference>
<dbReference type="Gene3D" id="3.40.50.720">
    <property type="entry name" value="NAD(P)-binding Rossmann-like Domain"/>
    <property type="match status" value="1"/>
</dbReference>
<gene>
    <name evidence="5" type="primary">sadH_1</name>
    <name evidence="5" type="ORF">DSM112329_00086</name>
</gene>
<proteinExistence type="inferred from homology"/>
<dbReference type="PRINTS" id="PR00081">
    <property type="entry name" value="GDHRDH"/>
</dbReference>
<dbReference type="KEGG" id="parq:DSM112329_00086"/>
<dbReference type="Pfam" id="PF00106">
    <property type="entry name" value="adh_short"/>
    <property type="match status" value="1"/>
</dbReference>